<evidence type="ECO:0000313" key="1">
    <source>
        <dbReference type="EMBL" id="OBY10214.1"/>
    </source>
</evidence>
<dbReference type="GeneID" id="42776374"/>
<evidence type="ECO:0000313" key="2">
    <source>
        <dbReference type="Proteomes" id="UP000092714"/>
    </source>
</evidence>
<keyword evidence="2" id="KW-1185">Reference proteome</keyword>
<proteinExistence type="predicted"/>
<gene>
    <name evidence="1" type="ORF">CP373A1_11980</name>
</gene>
<sequence>MRGIIIDKNFSEAFVCLEDGETISIPSSEVTDSNVGDMITLSNISIPTNYNSNSNLTNEKLLDFF</sequence>
<dbReference type="RefSeq" id="WP_027098549.1">
    <property type="nucleotide sequence ID" value="NZ_CABHIH010000004.1"/>
</dbReference>
<reference evidence="1 2" key="1">
    <citation type="submission" date="2016-06" db="EMBL/GenBank/DDBJ databases">
        <authorList>
            <person name="Kjaerup R.B."/>
            <person name="Dalgaard T.S."/>
            <person name="Juul-Madsen H.R."/>
        </authorList>
    </citation>
    <scope>NUCLEOTIDE SEQUENCE [LARGE SCALE GENOMIC DNA]</scope>
    <source>
        <strain evidence="1 2">373-A1</strain>
    </source>
</reference>
<accession>A0A174GGN8</accession>
<organism evidence="1 2">
    <name type="scientific">Clostridium paraputrificum</name>
    <dbReference type="NCBI Taxonomy" id="29363"/>
    <lineage>
        <taxon>Bacteria</taxon>
        <taxon>Bacillati</taxon>
        <taxon>Bacillota</taxon>
        <taxon>Clostridia</taxon>
        <taxon>Eubacteriales</taxon>
        <taxon>Clostridiaceae</taxon>
        <taxon>Clostridium</taxon>
    </lineage>
</organism>
<dbReference type="OrthoDB" id="1918088at2"/>
<dbReference type="AlphaFoldDB" id="A0A174GGN8"/>
<dbReference type="EMBL" id="MAPZ01000024">
    <property type="protein sequence ID" value="OBY10214.1"/>
    <property type="molecule type" value="Genomic_DNA"/>
</dbReference>
<protein>
    <submittedName>
        <fullName evidence="1">Uncharacterized protein</fullName>
    </submittedName>
</protein>
<comment type="caution">
    <text evidence="1">The sequence shown here is derived from an EMBL/GenBank/DDBJ whole genome shotgun (WGS) entry which is preliminary data.</text>
</comment>
<name>A0A174GGN8_9CLOT</name>
<dbReference type="Proteomes" id="UP000092714">
    <property type="component" value="Unassembled WGS sequence"/>
</dbReference>